<evidence type="ECO:0008006" key="3">
    <source>
        <dbReference type="Google" id="ProtNLM"/>
    </source>
</evidence>
<dbReference type="GO" id="GO:1902975">
    <property type="term" value="P:mitotic DNA replication initiation"/>
    <property type="evidence" value="ECO:0007669"/>
    <property type="project" value="TreeGrafter"/>
</dbReference>
<dbReference type="OMA" id="DVREKLC"/>
<dbReference type="Gene3D" id="1.20.58.2050">
    <property type="match status" value="1"/>
</dbReference>
<dbReference type="PANTHER" id="PTHR22768">
    <property type="entry name" value="DNA REPLICATION COMPLEX GINS PROTEIN PSF3"/>
    <property type="match status" value="1"/>
</dbReference>
<gene>
    <name evidence="1" type="ORF">BSAL_37485</name>
</gene>
<proteinExistence type="predicted"/>
<evidence type="ECO:0000313" key="2">
    <source>
        <dbReference type="Proteomes" id="UP000051952"/>
    </source>
</evidence>
<dbReference type="InterPro" id="IPR038437">
    <property type="entry name" value="GINS_Psf3_sf"/>
</dbReference>
<dbReference type="InterPro" id="IPR010492">
    <property type="entry name" value="GINS_Psf3"/>
</dbReference>
<dbReference type="GO" id="GO:0000811">
    <property type="term" value="C:GINS complex"/>
    <property type="evidence" value="ECO:0007669"/>
    <property type="project" value="TreeGrafter"/>
</dbReference>
<dbReference type="SUPFAM" id="SSF158573">
    <property type="entry name" value="GINS helical bundle-like"/>
    <property type="match status" value="1"/>
</dbReference>
<dbReference type="EMBL" id="CYKH01002044">
    <property type="protein sequence ID" value="CUG92474.1"/>
    <property type="molecule type" value="Genomic_DNA"/>
</dbReference>
<dbReference type="AlphaFoldDB" id="A0A0S4JLR8"/>
<dbReference type="Proteomes" id="UP000051952">
    <property type="component" value="Unassembled WGS sequence"/>
</dbReference>
<evidence type="ECO:0000313" key="1">
    <source>
        <dbReference type="EMBL" id="CUG92474.1"/>
    </source>
</evidence>
<dbReference type="SUPFAM" id="SSF160059">
    <property type="entry name" value="PriA/YqbF domain"/>
    <property type="match status" value="1"/>
</dbReference>
<dbReference type="OrthoDB" id="10251744at2759"/>
<keyword evidence="2" id="KW-1185">Reference proteome</keyword>
<dbReference type="CDD" id="cd11713">
    <property type="entry name" value="GINS_A_psf3"/>
    <property type="match status" value="1"/>
</dbReference>
<dbReference type="VEuPathDB" id="TriTrypDB:BSAL_37485"/>
<reference evidence="2" key="1">
    <citation type="submission" date="2015-09" db="EMBL/GenBank/DDBJ databases">
        <authorList>
            <consortium name="Pathogen Informatics"/>
        </authorList>
    </citation>
    <scope>NUCLEOTIDE SEQUENCE [LARGE SCALE GENOMIC DNA]</scope>
    <source>
        <strain evidence="2">Lake Konstanz</strain>
    </source>
</reference>
<protein>
    <recommendedName>
        <fullName evidence="3">GINS subunit domain-containing protein</fullName>
    </recommendedName>
</protein>
<name>A0A0S4JLR8_BODSA</name>
<sequence length="185" mass="21390">MIRTYFDVNDVLLDEQPVPVVFATPCFSIAKDIVTRTAEGERIQEIDRGARATMPMWAVAPLRKSGYVQVNTVPQEFQNVTFREFKMDPLAPNLRAKSPFFYDHGVTIAALLSGQHERVRLRNQLTRLFQVRFYPILNATAKKGHDFQDLRDSLTDSEQRLLKAVWESEVTERQWARSAQLAKHR</sequence>
<organism evidence="1 2">
    <name type="scientific">Bodo saltans</name>
    <name type="common">Flagellated protozoan</name>
    <dbReference type="NCBI Taxonomy" id="75058"/>
    <lineage>
        <taxon>Eukaryota</taxon>
        <taxon>Discoba</taxon>
        <taxon>Euglenozoa</taxon>
        <taxon>Kinetoplastea</taxon>
        <taxon>Metakinetoplastina</taxon>
        <taxon>Eubodonida</taxon>
        <taxon>Bodonidae</taxon>
        <taxon>Bodo</taxon>
    </lineage>
</organism>
<dbReference type="PANTHER" id="PTHR22768:SF0">
    <property type="entry name" value="DNA REPLICATION COMPLEX GINS PROTEIN PSF3"/>
    <property type="match status" value="1"/>
</dbReference>
<dbReference type="InterPro" id="IPR036224">
    <property type="entry name" value="GINS_bundle-like_dom_sf"/>
</dbReference>
<accession>A0A0S4JLR8</accession>